<evidence type="ECO:0000313" key="2">
    <source>
        <dbReference type="Proteomes" id="UP000320888"/>
    </source>
</evidence>
<dbReference type="AlphaFoldDB" id="A0A553ZNV1"/>
<organism evidence="1 2">
    <name type="scientific">Streptomyces benahoarensis</name>
    <dbReference type="NCBI Taxonomy" id="2595054"/>
    <lineage>
        <taxon>Bacteria</taxon>
        <taxon>Bacillati</taxon>
        <taxon>Actinomycetota</taxon>
        <taxon>Actinomycetes</taxon>
        <taxon>Kitasatosporales</taxon>
        <taxon>Streptomycetaceae</taxon>
        <taxon>Streptomyces</taxon>
    </lineage>
</organism>
<comment type="caution">
    <text evidence="1">The sequence shown here is derived from an EMBL/GenBank/DDBJ whole genome shotgun (WGS) entry which is preliminary data.</text>
</comment>
<feature type="non-terminal residue" evidence="1">
    <location>
        <position position="80"/>
    </location>
</feature>
<gene>
    <name evidence="1" type="ORF">FNZ23_07105</name>
</gene>
<dbReference type="EMBL" id="VKLS01000048">
    <property type="protein sequence ID" value="TSB42976.1"/>
    <property type="molecule type" value="Genomic_DNA"/>
</dbReference>
<keyword evidence="2" id="KW-1185">Reference proteome</keyword>
<sequence>MTRWSVRRPGPAARDLRGPVLRTLLLLTALLLGALPPPAGERGAVPSAHTASAVRPASTAYAPGNALAPGVASTSDAASG</sequence>
<dbReference type="Proteomes" id="UP000320888">
    <property type="component" value="Unassembled WGS sequence"/>
</dbReference>
<protein>
    <submittedName>
        <fullName evidence="1">Uncharacterized protein</fullName>
    </submittedName>
</protein>
<accession>A0A553ZNV1</accession>
<proteinExistence type="predicted"/>
<name>A0A553ZNV1_9ACTN</name>
<evidence type="ECO:0000313" key="1">
    <source>
        <dbReference type="EMBL" id="TSB42976.1"/>
    </source>
</evidence>
<reference evidence="1 2" key="1">
    <citation type="submission" date="2019-07" db="EMBL/GenBank/DDBJ databases">
        <title>Draft genome for Streptomyces benahoarensis MZ03-48.</title>
        <authorList>
            <person name="Gonzalez-Pimentel J.L."/>
        </authorList>
    </citation>
    <scope>NUCLEOTIDE SEQUENCE [LARGE SCALE GENOMIC DNA]</scope>
    <source>
        <strain evidence="1 2">MZ03-48</strain>
    </source>
</reference>